<evidence type="ECO:0000313" key="2">
    <source>
        <dbReference type="EMBL" id="KAF2140811.1"/>
    </source>
</evidence>
<evidence type="ECO:0000313" key="3">
    <source>
        <dbReference type="Proteomes" id="UP000799438"/>
    </source>
</evidence>
<accession>A0A6A6BE97</accession>
<proteinExistence type="inferred from homology"/>
<dbReference type="GO" id="GO:0004061">
    <property type="term" value="F:arylformamidase activity"/>
    <property type="evidence" value="ECO:0007669"/>
    <property type="project" value="InterPro"/>
</dbReference>
<sequence>MTASHLSPAEIDALTLPSFDALTLDPAGPPGNIWGLYGSADELGMLNLLTPSTVAAAAREEIRTGVRVSLDLPLNVPPRPCFGRQEFSHEVRHRGQGRVVNDDVLCFNTQASTQWDGFRHCGNHKLQRFYMNHTQEEVHNTTVLGTDAWLRNGGIQGRGILIDWASWKTARGDTLPDPFSSTPVPLAEVQQILAETHVTPRRGDILFLRTGVDAAIKALSETASAELAARPEPNFLGLEAGEDTLRWLWSCGFAAVASDCPSFERAPVAGPHADLEHTLHQWCLAAWGMPIGELFDLEEVAGRCKEDGRWSFFVSSVPLKVPGGVASPPNAVAIF</sequence>
<gene>
    <name evidence="2" type="ORF">K452DRAFT_359266</name>
</gene>
<evidence type="ECO:0000256" key="1">
    <source>
        <dbReference type="ARBA" id="ARBA00007865"/>
    </source>
</evidence>
<dbReference type="InterPro" id="IPR037175">
    <property type="entry name" value="KFase_sf"/>
</dbReference>
<name>A0A6A6BE97_9PEZI</name>
<dbReference type="RefSeq" id="XP_033396524.1">
    <property type="nucleotide sequence ID" value="XM_033546252.1"/>
</dbReference>
<dbReference type="PANTHER" id="PTHR34861">
    <property type="match status" value="1"/>
</dbReference>
<dbReference type="InterPro" id="IPR007325">
    <property type="entry name" value="KFase/CYL"/>
</dbReference>
<dbReference type="Pfam" id="PF04199">
    <property type="entry name" value="Cyclase"/>
    <property type="match status" value="1"/>
</dbReference>
<reference evidence="2" key="1">
    <citation type="journal article" date="2020" name="Stud. Mycol.">
        <title>101 Dothideomycetes genomes: a test case for predicting lifestyles and emergence of pathogens.</title>
        <authorList>
            <person name="Haridas S."/>
            <person name="Albert R."/>
            <person name="Binder M."/>
            <person name="Bloem J."/>
            <person name="Labutti K."/>
            <person name="Salamov A."/>
            <person name="Andreopoulos B."/>
            <person name="Baker S."/>
            <person name="Barry K."/>
            <person name="Bills G."/>
            <person name="Bluhm B."/>
            <person name="Cannon C."/>
            <person name="Castanera R."/>
            <person name="Culley D."/>
            <person name="Daum C."/>
            <person name="Ezra D."/>
            <person name="Gonzalez J."/>
            <person name="Henrissat B."/>
            <person name="Kuo A."/>
            <person name="Liang C."/>
            <person name="Lipzen A."/>
            <person name="Lutzoni F."/>
            <person name="Magnuson J."/>
            <person name="Mondo S."/>
            <person name="Nolan M."/>
            <person name="Ohm R."/>
            <person name="Pangilinan J."/>
            <person name="Park H.-J."/>
            <person name="Ramirez L."/>
            <person name="Alfaro M."/>
            <person name="Sun H."/>
            <person name="Tritt A."/>
            <person name="Yoshinaga Y."/>
            <person name="Zwiers L.-H."/>
            <person name="Turgeon B."/>
            <person name="Goodwin S."/>
            <person name="Spatafora J."/>
            <person name="Crous P."/>
            <person name="Grigoriev I."/>
        </authorList>
    </citation>
    <scope>NUCLEOTIDE SEQUENCE</scope>
    <source>
        <strain evidence="2">CBS 121167</strain>
    </source>
</reference>
<dbReference type="EMBL" id="ML995488">
    <property type="protein sequence ID" value="KAF2140811.1"/>
    <property type="molecule type" value="Genomic_DNA"/>
</dbReference>
<dbReference type="GO" id="GO:0019441">
    <property type="term" value="P:L-tryptophan catabolic process to kynurenine"/>
    <property type="evidence" value="ECO:0007669"/>
    <property type="project" value="InterPro"/>
</dbReference>
<dbReference type="SUPFAM" id="SSF102198">
    <property type="entry name" value="Putative cyclase"/>
    <property type="match status" value="1"/>
</dbReference>
<evidence type="ECO:0008006" key="4">
    <source>
        <dbReference type="Google" id="ProtNLM"/>
    </source>
</evidence>
<dbReference type="GeneID" id="54303758"/>
<dbReference type="Proteomes" id="UP000799438">
    <property type="component" value="Unassembled WGS sequence"/>
</dbReference>
<dbReference type="AlphaFoldDB" id="A0A6A6BE97"/>
<dbReference type="PANTHER" id="PTHR34861:SF11">
    <property type="entry name" value="CYCLASE"/>
    <property type="match status" value="1"/>
</dbReference>
<keyword evidence="3" id="KW-1185">Reference proteome</keyword>
<dbReference type="OrthoDB" id="5396at2759"/>
<dbReference type="Gene3D" id="3.50.30.50">
    <property type="entry name" value="Putative cyclase"/>
    <property type="match status" value="1"/>
</dbReference>
<comment type="similarity">
    <text evidence="1">Belongs to the Cyclase 1 superfamily.</text>
</comment>
<protein>
    <recommendedName>
        <fullName evidence="4">Cyclase</fullName>
    </recommendedName>
</protein>
<organism evidence="2 3">
    <name type="scientific">Aplosporella prunicola CBS 121167</name>
    <dbReference type="NCBI Taxonomy" id="1176127"/>
    <lineage>
        <taxon>Eukaryota</taxon>
        <taxon>Fungi</taxon>
        <taxon>Dikarya</taxon>
        <taxon>Ascomycota</taxon>
        <taxon>Pezizomycotina</taxon>
        <taxon>Dothideomycetes</taxon>
        <taxon>Dothideomycetes incertae sedis</taxon>
        <taxon>Botryosphaeriales</taxon>
        <taxon>Aplosporellaceae</taxon>
        <taxon>Aplosporella</taxon>
    </lineage>
</organism>